<sequence length="54" mass="5981">MKTPSKTSVTKLINRFDNELMNLLMEDLKAVKSAKNQLMEKIANSVANTQLSAA</sequence>
<organism evidence="1 2">
    <name type="scientific">Mucilaginibacter straminoryzae</name>
    <dbReference type="NCBI Taxonomy" id="2932774"/>
    <lineage>
        <taxon>Bacteria</taxon>
        <taxon>Pseudomonadati</taxon>
        <taxon>Bacteroidota</taxon>
        <taxon>Sphingobacteriia</taxon>
        <taxon>Sphingobacteriales</taxon>
        <taxon>Sphingobacteriaceae</taxon>
        <taxon>Mucilaginibacter</taxon>
    </lineage>
</organism>
<dbReference type="RefSeq" id="WP_245130192.1">
    <property type="nucleotide sequence ID" value="NZ_JALJEJ010000004.1"/>
</dbReference>
<reference evidence="1" key="1">
    <citation type="submission" date="2022-04" db="EMBL/GenBank/DDBJ databases">
        <title>Mucilaginibacter sp. RS28 isolated from freshwater.</title>
        <authorList>
            <person name="Ko S.-R."/>
        </authorList>
    </citation>
    <scope>NUCLEOTIDE SEQUENCE</scope>
    <source>
        <strain evidence="1">RS28</strain>
    </source>
</reference>
<evidence type="ECO:0000313" key="2">
    <source>
        <dbReference type="Proteomes" id="UP001139450"/>
    </source>
</evidence>
<dbReference type="EMBL" id="JALJEJ010000004">
    <property type="protein sequence ID" value="MCJ8210356.1"/>
    <property type="molecule type" value="Genomic_DNA"/>
</dbReference>
<gene>
    <name evidence="1" type="ORF">MUY27_11610</name>
</gene>
<keyword evidence="2" id="KW-1185">Reference proteome</keyword>
<dbReference type="AlphaFoldDB" id="A0A9X1X3N6"/>
<protein>
    <submittedName>
        <fullName evidence="1">Uncharacterized protein</fullName>
    </submittedName>
</protein>
<dbReference type="Proteomes" id="UP001139450">
    <property type="component" value="Unassembled WGS sequence"/>
</dbReference>
<name>A0A9X1X3N6_9SPHI</name>
<accession>A0A9X1X3N6</accession>
<comment type="caution">
    <text evidence="1">The sequence shown here is derived from an EMBL/GenBank/DDBJ whole genome shotgun (WGS) entry which is preliminary data.</text>
</comment>
<proteinExistence type="predicted"/>
<evidence type="ECO:0000313" key="1">
    <source>
        <dbReference type="EMBL" id="MCJ8210356.1"/>
    </source>
</evidence>